<gene>
    <name evidence="3" type="ORF">A0H81_13571</name>
</gene>
<feature type="domain" description="Aip3p/Bud6 N-terminal" evidence="2">
    <location>
        <begin position="509"/>
        <end position="616"/>
    </location>
</feature>
<accession>A0A1C7LNS8</accession>
<feature type="region of interest" description="Disordered" evidence="1">
    <location>
        <begin position="380"/>
        <end position="400"/>
    </location>
</feature>
<evidence type="ECO:0000256" key="1">
    <source>
        <dbReference type="SAM" id="MobiDB-lite"/>
    </source>
</evidence>
<name>A0A1C7LNS8_GRIFR</name>
<protein>
    <recommendedName>
        <fullName evidence="2">Aip3p/Bud6 N-terminal domain-containing protein</fullName>
    </recommendedName>
</protein>
<evidence type="ECO:0000313" key="3">
    <source>
        <dbReference type="EMBL" id="OBZ66415.1"/>
    </source>
</evidence>
<dbReference type="EMBL" id="LUGG01000031">
    <property type="protein sequence ID" value="OBZ66415.1"/>
    <property type="molecule type" value="Genomic_DNA"/>
</dbReference>
<dbReference type="InterPro" id="IPR056279">
    <property type="entry name" value="Aip3p_Bud6_N"/>
</dbReference>
<dbReference type="AlphaFoldDB" id="A0A1C7LNS8"/>
<organism evidence="3 4">
    <name type="scientific">Grifola frondosa</name>
    <name type="common">Maitake</name>
    <name type="synonym">Polyporus frondosus</name>
    <dbReference type="NCBI Taxonomy" id="5627"/>
    <lineage>
        <taxon>Eukaryota</taxon>
        <taxon>Fungi</taxon>
        <taxon>Dikarya</taxon>
        <taxon>Basidiomycota</taxon>
        <taxon>Agaricomycotina</taxon>
        <taxon>Agaricomycetes</taxon>
        <taxon>Polyporales</taxon>
        <taxon>Grifolaceae</taxon>
        <taxon>Grifola</taxon>
    </lineage>
</organism>
<evidence type="ECO:0000259" key="2">
    <source>
        <dbReference type="Pfam" id="PF23153"/>
    </source>
</evidence>
<sequence length="627" mass="71519">MAYTESRRNPKSAYRGTNGFVDPVRTKIQGAVPATNYHAVLAEEDPPSTSKRELRDAVQRRPVREDMMELKGTYFPGLAALKTMNEMPETADSIKERIKELRRRHFDEVRTLYQWQGQDYHQDAIARAQSSQSESTSDPHIYAHYQAARKRHAGTAFDDDLSRHHHAHLTALLPLVRRRTALREREEAARRLRDAQFPPSLDVYRAIQNKDVQVRVARFLMADTNTKERMLSEFNWAWRQVKPLEDEYEHNAQFKSEIQGRVREVEAHDPRLRHLQDARRYSVSRTSIHPASPGVPLEDKSSVELWECSAEKEVTQSMGSLSRAVPVPRVRLDLDLATCERRFVRLLGYADVRREEVRSTAIERRFRGYSWLQERTDCASSPRRPRAVGTLGTAKGKAGRGIQGQKRVEILWGRRATRMIARCSEDGSFLFPPTTHRHAGPHPPRSYVVGQPLSVPSWPRRNCRQINVNTKTPRPPSSSSQGTSSPPPSPLPSPSSSSSSRRTESEVHSAVSRLLGLTKQLQDVLRLWAVRQAGEAQVSDAFVLVGTQFHATVNAFWRLRVDTSDLYSVPVELRTLLESLLAEEPSPAVLDAYMPEVRRVLYRLLEGLRSKQAPYWAAVSRRDGRTR</sequence>
<dbReference type="OrthoDB" id="3058840at2759"/>
<reference evidence="3 4" key="1">
    <citation type="submission" date="2016-03" db="EMBL/GenBank/DDBJ databases">
        <title>Whole genome sequencing of Grifola frondosa 9006-11.</title>
        <authorList>
            <person name="Min B."/>
            <person name="Park H."/>
            <person name="Kim J.-G."/>
            <person name="Cho H."/>
            <person name="Oh Y.-L."/>
            <person name="Kong W.-S."/>
            <person name="Choi I.-G."/>
        </authorList>
    </citation>
    <scope>NUCLEOTIDE SEQUENCE [LARGE SCALE GENOMIC DNA]</scope>
    <source>
        <strain evidence="3 4">9006-11</strain>
    </source>
</reference>
<comment type="caution">
    <text evidence="3">The sequence shown here is derived from an EMBL/GenBank/DDBJ whole genome shotgun (WGS) entry which is preliminary data.</text>
</comment>
<proteinExistence type="predicted"/>
<evidence type="ECO:0000313" key="4">
    <source>
        <dbReference type="Proteomes" id="UP000092993"/>
    </source>
</evidence>
<dbReference type="Proteomes" id="UP000092993">
    <property type="component" value="Unassembled WGS sequence"/>
</dbReference>
<feature type="region of interest" description="Disordered" evidence="1">
    <location>
        <begin position="434"/>
        <end position="505"/>
    </location>
</feature>
<keyword evidence="4" id="KW-1185">Reference proteome</keyword>
<dbReference type="Pfam" id="PF23153">
    <property type="entry name" value="Aip3p_Bud6_N"/>
    <property type="match status" value="1"/>
</dbReference>